<accession>A0A9P4HCX5</accession>
<organism evidence="2 3">
    <name type="scientific">Setomelanomma holmii</name>
    <dbReference type="NCBI Taxonomy" id="210430"/>
    <lineage>
        <taxon>Eukaryota</taxon>
        <taxon>Fungi</taxon>
        <taxon>Dikarya</taxon>
        <taxon>Ascomycota</taxon>
        <taxon>Pezizomycotina</taxon>
        <taxon>Dothideomycetes</taxon>
        <taxon>Pleosporomycetidae</taxon>
        <taxon>Pleosporales</taxon>
        <taxon>Pleosporineae</taxon>
        <taxon>Phaeosphaeriaceae</taxon>
        <taxon>Setomelanomma</taxon>
    </lineage>
</organism>
<evidence type="ECO:0000256" key="1">
    <source>
        <dbReference type="SAM" id="MobiDB-lite"/>
    </source>
</evidence>
<evidence type="ECO:0000313" key="3">
    <source>
        <dbReference type="Proteomes" id="UP000799777"/>
    </source>
</evidence>
<dbReference type="OrthoDB" id="3797581at2759"/>
<comment type="caution">
    <text evidence="2">The sequence shown here is derived from an EMBL/GenBank/DDBJ whole genome shotgun (WGS) entry which is preliminary data.</text>
</comment>
<reference evidence="2" key="1">
    <citation type="journal article" date="2020" name="Stud. Mycol.">
        <title>101 Dothideomycetes genomes: a test case for predicting lifestyles and emergence of pathogens.</title>
        <authorList>
            <person name="Haridas S."/>
            <person name="Albert R."/>
            <person name="Binder M."/>
            <person name="Bloem J."/>
            <person name="Labutti K."/>
            <person name="Salamov A."/>
            <person name="Andreopoulos B."/>
            <person name="Baker S."/>
            <person name="Barry K."/>
            <person name="Bills G."/>
            <person name="Bluhm B."/>
            <person name="Cannon C."/>
            <person name="Castanera R."/>
            <person name="Culley D."/>
            <person name="Daum C."/>
            <person name="Ezra D."/>
            <person name="Gonzalez J."/>
            <person name="Henrissat B."/>
            <person name="Kuo A."/>
            <person name="Liang C."/>
            <person name="Lipzen A."/>
            <person name="Lutzoni F."/>
            <person name="Magnuson J."/>
            <person name="Mondo S."/>
            <person name="Nolan M."/>
            <person name="Ohm R."/>
            <person name="Pangilinan J."/>
            <person name="Park H.-J."/>
            <person name="Ramirez L."/>
            <person name="Alfaro M."/>
            <person name="Sun H."/>
            <person name="Tritt A."/>
            <person name="Yoshinaga Y."/>
            <person name="Zwiers L.-H."/>
            <person name="Turgeon B."/>
            <person name="Goodwin S."/>
            <person name="Spatafora J."/>
            <person name="Crous P."/>
            <person name="Grigoriev I."/>
        </authorList>
    </citation>
    <scope>NUCLEOTIDE SEQUENCE</scope>
    <source>
        <strain evidence="2">CBS 110217</strain>
    </source>
</reference>
<keyword evidence="3" id="KW-1185">Reference proteome</keyword>
<feature type="region of interest" description="Disordered" evidence="1">
    <location>
        <begin position="167"/>
        <end position="201"/>
    </location>
</feature>
<gene>
    <name evidence="2" type="ORF">EK21DRAFT_87358</name>
</gene>
<name>A0A9P4HCX5_9PLEO</name>
<sequence>MFEPIFQPGLHFYILQLRGTLTYSLIVPGKPDRHGEVNDTDLDDIQDQANDEEQTQTEANLNVNTEGLKLQLVKNIGHLVMKFEAKDGARATWIFQGLQELGQGGRLFASSGTQISSATFAIEGMTSNRKPLINAKSETTLCELHAEIVSITARDHEGTIWKVDAGGAAKRQHKRPLDEVIGDDQENEPETTTDGRRSQRL</sequence>
<dbReference type="AlphaFoldDB" id="A0A9P4HCX5"/>
<evidence type="ECO:0000313" key="2">
    <source>
        <dbReference type="EMBL" id="KAF2032233.1"/>
    </source>
</evidence>
<protein>
    <submittedName>
        <fullName evidence="2">Uncharacterized protein</fullName>
    </submittedName>
</protein>
<proteinExistence type="predicted"/>
<feature type="compositionally biased region" description="Acidic residues" evidence="1">
    <location>
        <begin position="180"/>
        <end position="191"/>
    </location>
</feature>
<dbReference type="Proteomes" id="UP000799777">
    <property type="component" value="Unassembled WGS sequence"/>
</dbReference>
<dbReference type="EMBL" id="ML978174">
    <property type="protein sequence ID" value="KAF2032233.1"/>
    <property type="molecule type" value="Genomic_DNA"/>
</dbReference>